<dbReference type="SUPFAM" id="SSF46785">
    <property type="entry name" value="Winged helix' DNA-binding domain"/>
    <property type="match status" value="1"/>
</dbReference>
<dbReference type="GO" id="GO:0000076">
    <property type="term" value="P:DNA replication checkpoint signaling"/>
    <property type="evidence" value="ECO:0007669"/>
    <property type="project" value="TreeGrafter"/>
</dbReference>
<dbReference type="GO" id="GO:0071163">
    <property type="term" value="P:DNA replication preinitiation complex assembly"/>
    <property type="evidence" value="ECO:0007669"/>
    <property type="project" value="InterPro"/>
</dbReference>
<evidence type="ECO:0000256" key="1">
    <source>
        <dbReference type="ARBA" id="ARBA00008356"/>
    </source>
</evidence>
<dbReference type="InterPro" id="IPR014939">
    <property type="entry name" value="CDT1_Gemini-bd-like"/>
</dbReference>
<sequence length="558" mass="62683">MDQKTLEEGGKNTLNFKCEKILHGCEKPIACQTPEKTSEQTTKSKEGTIQLPEKYKAIADLFDRMSCSLRLLRLRKKSPTFRNICTQVEILAKREFSYMHLAQIKYILPEAVHIDKVLVHDNKTLCMKPDLKIALIAEVVQGHSSESTDMALRELFGLRLTDFFNMHPRGTDIPEAPLPEPFQQRTHNLICEDLLVDSSAMVSSSTSSENQQLSKECHPYPLKRHFSKKNVVVETEKIQCFLENQTAPSSQLSNCNCLDNEGNESEGKWQKKCATSCLESDRTINQNMERGQQKESCFECFQPSVINTPAHLICSPKSDSCDGLEGPNIKIASSIDISITETPAQSAPRRLVPSSDDKHQIMTTQNSISCNKSAKRVLDFSHEEGDNNALDISIDTLESSRDAHDNIPEASRECTEGLNASSSVFMPQKVEESHDCSHDNTNQTQGGSATWQHMSLPLLGLVDVIYSIFSSVKCSPITKEELLHKIIMNSLDFVEIREVEEGIEFLEKVVPDWICRKQVPSGDTMYCMKKAWDLDSVRSRLSSNITPELSKGLSFTQI</sequence>
<dbReference type="SMART" id="SM01075">
    <property type="entry name" value="CDT1"/>
    <property type="match status" value="1"/>
</dbReference>
<accession>A0A834TFG2</accession>
<dbReference type="GO" id="GO:0030174">
    <property type="term" value="P:regulation of DNA-templated DNA replication initiation"/>
    <property type="evidence" value="ECO:0007669"/>
    <property type="project" value="InterPro"/>
</dbReference>
<dbReference type="Pfam" id="PF08839">
    <property type="entry name" value="CDT1"/>
    <property type="match status" value="1"/>
</dbReference>
<comment type="caution">
    <text evidence="4">The sequence shown here is derived from an EMBL/GenBank/DDBJ whole genome shotgun (WGS) entry which is preliminary data.</text>
</comment>
<dbReference type="GO" id="GO:0000278">
    <property type="term" value="P:mitotic cell cycle"/>
    <property type="evidence" value="ECO:0007669"/>
    <property type="project" value="TreeGrafter"/>
</dbReference>
<dbReference type="Pfam" id="PF16679">
    <property type="entry name" value="CDT1_C"/>
    <property type="match status" value="1"/>
</dbReference>
<dbReference type="GO" id="GO:0005634">
    <property type="term" value="C:nucleus"/>
    <property type="evidence" value="ECO:0007669"/>
    <property type="project" value="TreeGrafter"/>
</dbReference>
<evidence type="ECO:0000313" key="5">
    <source>
        <dbReference type="Proteomes" id="UP000634136"/>
    </source>
</evidence>
<dbReference type="GO" id="GO:0070182">
    <property type="term" value="F:DNA polymerase binding"/>
    <property type="evidence" value="ECO:0007669"/>
    <property type="project" value="TreeGrafter"/>
</dbReference>
<comment type="similarity">
    <text evidence="1">Belongs to the Cdt1 family.</text>
</comment>
<dbReference type="OrthoDB" id="341730at2759"/>
<dbReference type="CDD" id="cd08674">
    <property type="entry name" value="Cdt1_m"/>
    <property type="match status" value="1"/>
</dbReference>
<dbReference type="InterPro" id="IPR038090">
    <property type="entry name" value="Cdt1_C_WH_dom_sf"/>
</dbReference>
<keyword evidence="5" id="KW-1185">Reference proteome</keyword>
<gene>
    <name evidence="4" type="ORF">G2W53_025741</name>
</gene>
<dbReference type="Gene3D" id="1.10.10.1420">
    <property type="entry name" value="DNA replication factor Cdt1, C-terminal WH domain"/>
    <property type="match status" value="1"/>
</dbReference>
<dbReference type="InterPro" id="IPR045173">
    <property type="entry name" value="Cdt1"/>
</dbReference>
<dbReference type="Proteomes" id="UP000634136">
    <property type="component" value="Unassembled WGS sequence"/>
</dbReference>
<proteinExistence type="inferred from homology"/>
<organism evidence="4 5">
    <name type="scientific">Senna tora</name>
    <dbReference type="NCBI Taxonomy" id="362788"/>
    <lineage>
        <taxon>Eukaryota</taxon>
        <taxon>Viridiplantae</taxon>
        <taxon>Streptophyta</taxon>
        <taxon>Embryophyta</taxon>
        <taxon>Tracheophyta</taxon>
        <taxon>Spermatophyta</taxon>
        <taxon>Magnoliopsida</taxon>
        <taxon>eudicotyledons</taxon>
        <taxon>Gunneridae</taxon>
        <taxon>Pentapetalae</taxon>
        <taxon>rosids</taxon>
        <taxon>fabids</taxon>
        <taxon>Fabales</taxon>
        <taxon>Fabaceae</taxon>
        <taxon>Caesalpinioideae</taxon>
        <taxon>Cassia clade</taxon>
        <taxon>Senna</taxon>
    </lineage>
</organism>
<name>A0A834TFG2_9FABA</name>
<dbReference type="InterPro" id="IPR032054">
    <property type="entry name" value="Cdt1_C"/>
</dbReference>
<reference evidence="4" key="1">
    <citation type="submission" date="2020-09" db="EMBL/GenBank/DDBJ databases">
        <title>Genome-Enabled Discovery of Anthraquinone Biosynthesis in Senna tora.</title>
        <authorList>
            <person name="Kang S.-H."/>
            <person name="Pandey R.P."/>
            <person name="Lee C.-M."/>
            <person name="Sim J.-S."/>
            <person name="Jeong J.-T."/>
            <person name="Choi B.-S."/>
            <person name="Jung M."/>
            <person name="Ginzburg D."/>
            <person name="Zhao K."/>
            <person name="Won S.Y."/>
            <person name="Oh T.-J."/>
            <person name="Yu Y."/>
            <person name="Kim N.-H."/>
            <person name="Lee O.R."/>
            <person name="Lee T.-H."/>
            <person name="Bashyal P."/>
            <person name="Kim T.-S."/>
            <person name="Lee W.-H."/>
            <person name="Kawkins C."/>
            <person name="Kim C.-K."/>
            <person name="Kim J.S."/>
            <person name="Ahn B.O."/>
            <person name="Rhee S.Y."/>
            <person name="Sohng J.K."/>
        </authorList>
    </citation>
    <scope>NUCLEOTIDE SEQUENCE</scope>
    <source>
        <tissue evidence="4">Leaf</tissue>
    </source>
</reference>
<feature type="domain" description="CDT1 Geminin-binding" evidence="3">
    <location>
        <begin position="51"/>
        <end position="180"/>
    </location>
</feature>
<dbReference type="PANTHER" id="PTHR28637">
    <property type="entry name" value="DNA REPLICATION FACTOR CDT1"/>
    <property type="match status" value="1"/>
</dbReference>
<dbReference type="PANTHER" id="PTHR28637:SF13">
    <property type="entry name" value="EXPRESSED PROTEIN"/>
    <property type="match status" value="1"/>
</dbReference>
<dbReference type="EMBL" id="JAAIUW010000008">
    <property type="protein sequence ID" value="KAF7820286.1"/>
    <property type="molecule type" value="Genomic_DNA"/>
</dbReference>
<evidence type="ECO:0000256" key="2">
    <source>
        <dbReference type="ARBA" id="ARBA00023306"/>
    </source>
</evidence>
<dbReference type="InterPro" id="IPR036390">
    <property type="entry name" value="WH_DNA-bd_sf"/>
</dbReference>
<dbReference type="AlphaFoldDB" id="A0A834TFG2"/>
<keyword evidence="2" id="KW-0131">Cell cycle</keyword>
<protein>
    <submittedName>
        <fullName evidence="4">CDT1-like protein a, chloroplastic</fullName>
    </submittedName>
</protein>
<evidence type="ECO:0000313" key="4">
    <source>
        <dbReference type="EMBL" id="KAF7820286.1"/>
    </source>
</evidence>
<evidence type="ECO:0000259" key="3">
    <source>
        <dbReference type="SMART" id="SM01075"/>
    </source>
</evidence>
<dbReference type="GO" id="GO:0003677">
    <property type="term" value="F:DNA binding"/>
    <property type="evidence" value="ECO:0007669"/>
    <property type="project" value="InterPro"/>
</dbReference>